<dbReference type="AlphaFoldDB" id="A0A835DD33"/>
<dbReference type="Gene3D" id="4.10.1060.10">
    <property type="entry name" value="Zinc finger, RanBP2-type"/>
    <property type="match status" value="3"/>
</dbReference>
<gene>
    <name evidence="8" type="ORF">HHK36_014848</name>
</gene>
<dbReference type="GO" id="GO:0003729">
    <property type="term" value="F:mRNA binding"/>
    <property type="evidence" value="ECO:0007669"/>
    <property type="project" value="TreeGrafter"/>
</dbReference>
<evidence type="ECO:0000256" key="3">
    <source>
        <dbReference type="ARBA" id="ARBA00022833"/>
    </source>
</evidence>
<evidence type="ECO:0000256" key="5">
    <source>
        <dbReference type="SAM" id="Coils"/>
    </source>
</evidence>
<dbReference type="EMBL" id="JABCRI010000010">
    <property type="protein sequence ID" value="KAF8398983.1"/>
    <property type="molecule type" value="Genomic_DNA"/>
</dbReference>
<evidence type="ECO:0000256" key="4">
    <source>
        <dbReference type="PROSITE-ProRule" id="PRU00322"/>
    </source>
</evidence>
<dbReference type="InterPro" id="IPR001876">
    <property type="entry name" value="Znf_RanBP2"/>
</dbReference>
<comment type="caution">
    <text evidence="8">The sequence shown here is derived from an EMBL/GenBank/DDBJ whole genome shotgun (WGS) entry which is preliminary data.</text>
</comment>
<evidence type="ECO:0000256" key="1">
    <source>
        <dbReference type="ARBA" id="ARBA00022723"/>
    </source>
</evidence>
<dbReference type="PANTHER" id="PTHR23111:SF40">
    <property type="entry name" value="RNA-BINDING PROTEIN INVOLVED IN HETEROCHROMATIN ASSEMBLY-RELATED"/>
    <property type="match status" value="1"/>
</dbReference>
<feature type="coiled-coil region" evidence="5">
    <location>
        <begin position="145"/>
        <end position="172"/>
    </location>
</feature>
<dbReference type="OrthoDB" id="448399at2759"/>
<evidence type="ECO:0000256" key="6">
    <source>
        <dbReference type="SAM" id="MobiDB-lite"/>
    </source>
</evidence>
<evidence type="ECO:0000256" key="2">
    <source>
        <dbReference type="ARBA" id="ARBA00022771"/>
    </source>
</evidence>
<evidence type="ECO:0000313" key="9">
    <source>
        <dbReference type="Proteomes" id="UP000655225"/>
    </source>
</evidence>
<protein>
    <recommendedName>
        <fullName evidence="7">RanBP2-type domain-containing protein</fullName>
    </recommendedName>
</protein>
<organism evidence="8 9">
    <name type="scientific">Tetracentron sinense</name>
    <name type="common">Spur-leaf</name>
    <dbReference type="NCBI Taxonomy" id="13715"/>
    <lineage>
        <taxon>Eukaryota</taxon>
        <taxon>Viridiplantae</taxon>
        <taxon>Streptophyta</taxon>
        <taxon>Embryophyta</taxon>
        <taxon>Tracheophyta</taxon>
        <taxon>Spermatophyta</taxon>
        <taxon>Magnoliopsida</taxon>
        <taxon>Trochodendrales</taxon>
        <taxon>Trochodendraceae</taxon>
        <taxon>Tetracentron</taxon>
    </lineage>
</organism>
<evidence type="ECO:0000259" key="7">
    <source>
        <dbReference type="PROSITE" id="PS50199"/>
    </source>
</evidence>
<dbReference type="Pfam" id="PF00641">
    <property type="entry name" value="Zn_ribbon_RanBP"/>
    <property type="match status" value="1"/>
</dbReference>
<dbReference type="GO" id="GO:0008270">
    <property type="term" value="F:zinc ion binding"/>
    <property type="evidence" value="ECO:0007669"/>
    <property type="project" value="UniProtKB-KW"/>
</dbReference>
<dbReference type="SUPFAM" id="SSF90209">
    <property type="entry name" value="Ran binding protein zinc finger-like"/>
    <property type="match status" value="1"/>
</dbReference>
<sequence>MRREPWLPLELPPLPPPDQDIQIWRKGRKTHKIWFSYPTYLESSGPPTNSGWGNEFNDEQAPVEILVPTPAQAEKLVPTPAPTIGMMAATHSAESSRKSSSQQNSRRNKSRRHKEEKIDESTLVSMEVVNQISKLSTTSPSQPSVQEFHKELRELKDHVKTLDRRISKIELQKDPVSSFQCTDEVKDLLEKENEKEGGLFVGAMTHQAQKWITQLTIKVRGTTHKDVLANFDSGSDFNCIQSSLVPARYWKKCAEKARAVDGSQLETRCMVRDIHVCKGGECVKMDFIVMKDLVIQDLEEGEFNPRSTSKAADSLFEYGEFGGEFSTKSWKDAIKVLQETNSCTFKHEREGCCIIRTEVVIKEVTLLYINEMPLKEKAFDLGVLESLEFKCVDIGVMKYFLSMMYECLSGYEFISYRCNFMNFSRNTRCLQCQEDGPKRVSVEDVEMKKGDWNCLQCRFMNFARNTKCLRCQESRPKRQLNPGEWECPSCDFLNYRRNMLCLKCNCERPKDEVLQYEDQIWRKPR</sequence>
<name>A0A835DD33_TETSI</name>
<dbReference type="SMART" id="SM00547">
    <property type="entry name" value="ZnF_RBZ"/>
    <property type="match status" value="3"/>
</dbReference>
<reference evidence="8 9" key="1">
    <citation type="submission" date="2020-04" db="EMBL/GenBank/DDBJ databases">
        <title>Plant Genome Project.</title>
        <authorList>
            <person name="Zhang R.-G."/>
        </authorList>
    </citation>
    <scope>NUCLEOTIDE SEQUENCE [LARGE SCALE GENOMIC DNA]</scope>
    <source>
        <strain evidence="8">YNK0</strain>
        <tissue evidence="8">Leaf</tissue>
    </source>
</reference>
<dbReference type="Proteomes" id="UP000655225">
    <property type="component" value="Unassembled WGS sequence"/>
</dbReference>
<keyword evidence="5" id="KW-0175">Coiled coil</keyword>
<proteinExistence type="predicted"/>
<evidence type="ECO:0000313" key="8">
    <source>
        <dbReference type="EMBL" id="KAF8398983.1"/>
    </source>
</evidence>
<feature type="domain" description="RanBP2-type" evidence="7">
    <location>
        <begin position="448"/>
        <end position="477"/>
    </location>
</feature>
<keyword evidence="9" id="KW-1185">Reference proteome</keyword>
<dbReference type="PANTHER" id="PTHR23111">
    <property type="entry name" value="ZINC FINGER PROTEIN"/>
    <property type="match status" value="1"/>
</dbReference>
<accession>A0A835DD33</accession>
<feature type="region of interest" description="Disordered" evidence="6">
    <location>
        <begin position="89"/>
        <end position="122"/>
    </location>
</feature>
<dbReference type="PROSITE" id="PS01358">
    <property type="entry name" value="ZF_RANBP2_1"/>
    <property type="match status" value="2"/>
</dbReference>
<dbReference type="GO" id="GO:0005737">
    <property type="term" value="C:cytoplasm"/>
    <property type="evidence" value="ECO:0007669"/>
    <property type="project" value="TreeGrafter"/>
</dbReference>
<keyword evidence="2 4" id="KW-0863">Zinc-finger</keyword>
<keyword evidence="3" id="KW-0862">Zinc</keyword>
<feature type="domain" description="RanBP2-type" evidence="7">
    <location>
        <begin position="481"/>
        <end position="510"/>
    </location>
</feature>
<dbReference type="InterPro" id="IPR036443">
    <property type="entry name" value="Znf_RanBP2_sf"/>
</dbReference>
<keyword evidence="1" id="KW-0479">Metal-binding</keyword>
<dbReference type="PROSITE" id="PS50199">
    <property type="entry name" value="ZF_RANBP2_2"/>
    <property type="match status" value="2"/>
</dbReference>